<dbReference type="RefSeq" id="WP_012657301.1">
    <property type="nucleotide sequence ID" value="NC_011999.1"/>
</dbReference>
<name>B9E7D5_MACCJ</name>
<organism evidence="1 2">
    <name type="scientific">Macrococcus caseolyticus (strain JCSC5402)</name>
    <name type="common">Macrococcoides caseolyticum</name>
    <dbReference type="NCBI Taxonomy" id="458233"/>
    <lineage>
        <taxon>Bacteria</taxon>
        <taxon>Bacillati</taxon>
        <taxon>Bacillota</taxon>
        <taxon>Bacilli</taxon>
        <taxon>Bacillales</taxon>
        <taxon>Staphylococcaceae</taxon>
        <taxon>Macrococcoides</taxon>
    </lineage>
</organism>
<reference evidence="1 2" key="1">
    <citation type="journal article" date="2009" name="J. Bacteriol.">
        <title>Complete genome sequence of Macrococcus caseolyticus strain JCSCS5402, reflecting the ancestral genome of the human-pathogenic staphylococci.</title>
        <authorList>
            <person name="Baba T."/>
            <person name="Kuwahara-Arai K."/>
            <person name="Uchiyama I."/>
            <person name="Takeuchi F."/>
            <person name="Ito T."/>
            <person name="Hiramatsu K."/>
        </authorList>
    </citation>
    <scope>NUCLEOTIDE SEQUENCE [LARGE SCALE GENOMIC DNA]</scope>
    <source>
        <strain evidence="1 2">JCSC5402</strain>
    </source>
</reference>
<dbReference type="Proteomes" id="UP000001383">
    <property type="component" value="Chromosome"/>
</dbReference>
<dbReference type="EMBL" id="AP009484">
    <property type="protein sequence ID" value="BAH18103.1"/>
    <property type="molecule type" value="Genomic_DNA"/>
</dbReference>
<dbReference type="AlphaFoldDB" id="B9E7D5"/>
<gene>
    <name evidence="1" type="ordered locus">MCCL_1396</name>
</gene>
<proteinExistence type="predicted"/>
<protein>
    <submittedName>
        <fullName evidence="1">Uncharacterized protein</fullName>
    </submittedName>
</protein>
<dbReference type="OrthoDB" id="9788770at2"/>
<evidence type="ECO:0000313" key="1">
    <source>
        <dbReference type="EMBL" id="BAH18103.1"/>
    </source>
</evidence>
<sequence length="107" mass="12430">MGNLIEHKYSSSHIFDNSLIVNNENKESNLEFFIQYYLLSQKKALKLLEEDINNKSKEDSSKLLIKDIKMSKENWDDFQSIINDFLSTLDGEENQLNIQISLSAIVD</sequence>
<dbReference type="KEGG" id="mcl:MCCL_1396"/>
<evidence type="ECO:0000313" key="2">
    <source>
        <dbReference type="Proteomes" id="UP000001383"/>
    </source>
</evidence>
<dbReference type="HOGENOM" id="CLU_2206819_0_0_9"/>
<accession>B9E7D5</accession>